<sequence length="699" mass="78596">MFLRNEILAEYKSPQFNAFTKDKRKEIKQHKTESSLLFGHVKVEEHIVFDGEIIADLHIIGDMSRAHETLMQQAYLGVGIFMISMVLALMLSSRLQGIVSKPVKQLLKTMQVVAEKRDFSCRAEHLSNDELGTLVDGFNSMLDQLQANDKKLTNYQQDLERLVIDRTYELESAKEQAESANQAKSEFIATMSHEIRTPMNGVIGFTSLLDKTSLNEMQKDFVRNITNSTDNLLIIINDILDFSKIEAGKLNLELTDITLKKEFADICAFFSDKAEAKGLKLKAYINNDVPDVLRGDPVRLRQILTNLIGNAIKFTEQGEVLLRVEKNEKNKNELKKNTMSLCIKVEDTGIGIHPGQQARLFQPFQQADSSITRRYGGTGLGLVITQRLVAMMDGEIKLSSIQGKGSIFEVHVQLEMPEELSLVSTEKKLKNNIIPLPFKSIPDATEKLRVLLTGMNILVVDDNEINLKVATTLLKNEGAKVVTAKSGGEALEKIKAHKFELILMDLEMPKMSGMEATRRMRQSKTCAESIPIIALTAHAFSDVRHEALDAGMNDLLAKPYKPEQLFEIISQWCGVIKKDNPPEIEIVKTQKLKTYDDDLAISIVNGDSETAQELLEDFLKALPESENDIRVAYETEDYPRLYDVIHKLSGSASAVGAIALHAESINIQNILKNKPVVEKKIKKNIPNLLNKIHKFQDYF</sequence>
<dbReference type="FunFam" id="3.30.565.10:FF:000010">
    <property type="entry name" value="Sensor histidine kinase RcsC"/>
    <property type="match status" value="1"/>
</dbReference>
<dbReference type="AlphaFoldDB" id="A0A3B0WS53"/>
<dbReference type="EMBL" id="UOFH01000040">
    <property type="protein sequence ID" value="VAW58825.1"/>
    <property type="molecule type" value="Genomic_DNA"/>
</dbReference>
<dbReference type="PROSITE" id="PS50109">
    <property type="entry name" value="HIS_KIN"/>
    <property type="match status" value="1"/>
</dbReference>
<dbReference type="CDD" id="cd00082">
    <property type="entry name" value="HisKA"/>
    <property type="match status" value="1"/>
</dbReference>
<dbReference type="InterPro" id="IPR001789">
    <property type="entry name" value="Sig_transdc_resp-reg_receiver"/>
</dbReference>
<feature type="domain" description="HAMP" evidence="17">
    <location>
        <begin position="97"/>
        <end position="150"/>
    </location>
</feature>
<dbReference type="Gene3D" id="1.10.287.130">
    <property type="match status" value="1"/>
</dbReference>
<dbReference type="SMART" id="SM00387">
    <property type="entry name" value="HATPase_c"/>
    <property type="match status" value="1"/>
</dbReference>
<dbReference type="SUPFAM" id="SSF158472">
    <property type="entry name" value="HAMP domain-like"/>
    <property type="match status" value="1"/>
</dbReference>
<keyword evidence="10" id="KW-0067">ATP-binding</keyword>
<dbReference type="SUPFAM" id="SSF47226">
    <property type="entry name" value="Histidine-containing phosphotransfer domain, HPT domain"/>
    <property type="match status" value="1"/>
</dbReference>
<keyword evidence="9 19" id="KW-0418">Kinase</keyword>
<evidence type="ECO:0000256" key="6">
    <source>
        <dbReference type="ARBA" id="ARBA00022679"/>
    </source>
</evidence>
<evidence type="ECO:0000256" key="4">
    <source>
        <dbReference type="ARBA" id="ARBA00022475"/>
    </source>
</evidence>
<organism evidence="19">
    <name type="scientific">hydrothermal vent metagenome</name>
    <dbReference type="NCBI Taxonomy" id="652676"/>
    <lineage>
        <taxon>unclassified sequences</taxon>
        <taxon>metagenomes</taxon>
        <taxon>ecological metagenomes</taxon>
    </lineage>
</organism>
<dbReference type="SMART" id="SM00448">
    <property type="entry name" value="REC"/>
    <property type="match status" value="1"/>
</dbReference>
<dbReference type="EC" id="2.7.13.3" evidence="3"/>
<keyword evidence="6" id="KW-0808">Transferase</keyword>
<protein>
    <recommendedName>
        <fullName evidence="3">histidine kinase</fullName>
        <ecNumber evidence="3">2.7.13.3</ecNumber>
    </recommendedName>
</protein>
<dbReference type="InterPro" id="IPR008207">
    <property type="entry name" value="Sig_transdc_His_kin_Hpt_dom"/>
</dbReference>
<dbReference type="FunFam" id="1.10.287.130:FF:000003">
    <property type="entry name" value="Histidine kinase"/>
    <property type="match status" value="1"/>
</dbReference>
<keyword evidence="5" id="KW-0597">Phosphoprotein</keyword>
<evidence type="ECO:0000256" key="7">
    <source>
        <dbReference type="ARBA" id="ARBA00022692"/>
    </source>
</evidence>
<dbReference type="SUPFAM" id="SSF55874">
    <property type="entry name" value="ATPase domain of HSP90 chaperone/DNA topoisomerase II/histidine kinase"/>
    <property type="match status" value="1"/>
</dbReference>
<dbReference type="InterPro" id="IPR036890">
    <property type="entry name" value="HATPase_C_sf"/>
</dbReference>
<dbReference type="InterPro" id="IPR003594">
    <property type="entry name" value="HATPase_dom"/>
</dbReference>
<dbReference type="Pfam" id="PF01627">
    <property type="entry name" value="Hpt"/>
    <property type="match status" value="1"/>
</dbReference>
<evidence type="ECO:0000259" key="17">
    <source>
        <dbReference type="PROSITE" id="PS50885"/>
    </source>
</evidence>
<evidence type="ECO:0000259" key="16">
    <source>
        <dbReference type="PROSITE" id="PS50110"/>
    </source>
</evidence>
<dbReference type="PANTHER" id="PTHR45339:SF1">
    <property type="entry name" value="HYBRID SIGNAL TRANSDUCTION HISTIDINE KINASE J"/>
    <property type="match status" value="1"/>
</dbReference>
<keyword evidence="13 14" id="KW-0472">Membrane</keyword>
<dbReference type="SMART" id="SM00388">
    <property type="entry name" value="HisKA"/>
    <property type="match status" value="1"/>
</dbReference>
<evidence type="ECO:0000256" key="11">
    <source>
        <dbReference type="ARBA" id="ARBA00022989"/>
    </source>
</evidence>
<dbReference type="InterPro" id="IPR011006">
    <property type="entry name" value="CheY-like_superfamily"/>
</dbReference>
<dbReference type="PROSITE" id="PS50110">
    <property type="entry name" value="RESPONSE_REGULATORY"/>
    <property type="match status" value="1"/>
</dbReference>
<keyword evidence="8" id="KW-0547">Nucleotide-binding</keyword>
<dbReference type="Gene3D" id="3.40.50.2300">
    <property type="match status" value="1"/>
</dbReference>
<proteinExistence type="predicted"/>
<evidence type="ECO:0000256" key="5">
    <source>
        <dbReference type="ARBA" id="ARBA00022553"/>
    </source>
</evidence>
<dbReference type="SUPFAM" id="SSF52172">
    <property type="entry name" value="CheY-like"/>
    <property type="match status" value="1"/>
</dbReference>
<keyword evidence="4" id="KW-1003">Cell membrane</keyword>
<feature type="domain" description="Response regulatory" evidence="16">
    <location>
        <begin position="456"/>
        <end position="573"/>
    </location>
</feature>
<dbReference type="SUPFAM" id="SSF47384">
    <property type="entry name" value="Homodimeric domain of signal transducing histidine kinase"/>
    <property type="match status" value="1"/>
</dbReference>
<dbReference type="Gene3D" id="3.30.565.10">
    <property type="entry name" value="Histidine kinase-like ATPase, C-terminal domain"/>
    <property type="match status" value="1"/>
</dbReference>
<evidence type="ECO:0000259" key="15">
    <source>
        <dbReference type="PROSITE" id="PS50109"/>
    </source>
</evidence>
<dbReference type="PRINTS" id="PR00344">
    <property type="entry name" value="BCTRLSENSOR"/>
</dbReference>
<accession>A0A3B0WS53</accession>
<dbReference type="Gene3D" id="1.20.120.160">
    <property type="entry name" value="HPT domain"/>
    <property type="match status" value="1"/>
</dbReference>
<dbReference type="Gene3D" id="6.10.340.10">
    <property type="match status" value="1"/>
</dbReference>
<evidence type="ECO:0000256" key="1">
    <source>
        <dbReference type="ARBA" id="ARBA00000085"/>
    </source>
</evidence>
<evidence type="ECO:0000256" key="12">
    <source>
        <dbReference type="ARBA" id="ARBA00023012"/>
    </source>
</evidence>
<evidence type="ECO:0000256" key="8">
    <source>
        <dbReference type="ARBA" id="ARBA00022741"/>
    </source>
</evidence>
<dbReference type="InterPro" id="IPR004358">
    <property type="entry name" value="Sig_transdc_His_kin-like_C"/>
</dbReference>
<dbReference type="InterPro" id="IPR036097">
    <property type="entry name" value="HisK_dim/P_sf"/>
</dbReference>
<dbReference type="GO" id="GO:0000155">
    <property type="term" value="F:phosphorelay sensor kinase activity"/>
    <property type="evidence" value="ECO:0007669"/>
    <property type="project" value="InterPro"/>
</dbReference>
<comment type="subcellular location">
    <subcellularLocation>
        <location evidence="2">Cell membrane</location>
        <topology evidence="2">Multi-pass membrane protein</topology>
    </subcellularLocation>
</comment>
<dbReference type="GO" id="GO:0005524">
    <property type="term" value="F:ATP binding"/>
    <property type="evidence" value="ECO:0007669"/>
    <property type="project" value="UniProtKB-KW"/>
</dbReference>
<keyword evidence="7 14" id="KW-0812">Transmembrane</keyword>
<evidence type="ECO:0000256" key="3">
    <source>
        <dbReference type="ARBA" id="ARBA00012438"/>
    </source>
</evidence>
<comment type="catalytic activity">
    <reaction evidence="1">
        <text>ATP + protein L-histidine = ADP + protein N-phospho-L-histidine.</text>
        <dbReference type="EC" id="2.7.13.3"/>
    </reaction>
</comment>
<dbReference type="SMART" id="SM00304">
    <property type="entry name" value="HAMP"/>
    <property type="match status" value="1"/>
</dbReference>
<evidence type="ECO:0000256" key="10">
    <source>
        <dbReference type="ARBA" id="ARBA00022840"/>
    </source>
</evidence>
<keyword evidence="11 14" id="KW-1133">Transmembrane helix</keyword>
<gene>
    <name evidence="19" type="ORF">MNBD_GAMMA08-1279</name>
</gene>
<dbReference type="PROSITE" id="PS50894">
    <property type="entry name" value="HPT"/>
    <property type="match status" value="1"/>
</dbReference>
<dbReference type="InterPro" id="IPR003660">
    <property type="entry name" value="HAMP_dom"/>
</dbReference>
<dbReference type="CDD" id="cd16922">
    <property type="entry name" value="HATPase_EvgS-ArcB-TorS-like"/>
    <property type="match status" value="1"/>
</dbReference>
<dbReference type="PANTHER" id="PTHR45339">
    <property type="entry name" value="HYBRID SIGNAL TRANSDUCTION HISTIDINE KINASE J"/>
    <property type="match status" value="1"/>
</dbReference>
<keyword evidence="12" id="KW-0902">Two-component regulatory system</keyword>
<feature type="domain" description="HPt" evidence="18">
    <location>
        <begin position="607"/>
        <end position="699"/>
    </location>
</feature>
<evidence type="ECO:0000256" key="9">
    <source>
        <dbReference type="ARBA" id="ARBA00022777"/>
    </source>
</evidence>
<dbReference type="CDD" id="cd06225">
    <property type="entry name" value="HAMP"/>
    <property type="match status" value="1"/>
</dbReference>
<evidence type="ECO:0000313" key="19">
    <source>
        <dbReference type="EMBL" id="VAW58825.1"/>
    </source>
</evidence>
<feature type="transmembrane region" description="Helical" evidence="14">
    <location>
        <begin position="74"/>
        <end position="92"/>
    </location>
</feature>
<dbReference type="InterPro" id="IPR036641">
    <property type="entry name" value="HPT_dom_sf"/>
</dbReference>
<dbReference type="InterPro" id="IPR005467">
    <property type="entry name" value="His_kinase_dom"/>
</dbReference>
<dbReference type="GO" id="GO:0005886">
    <property type="term" value="C:plasma membrane"/>
    <property type="evidence" value="ECO:0007669"/>
    <property type="project" value="UniProtKB-SubCell"/>
</dbReference>
<dbReference type="PROSITE" id="PS50885">
    <property type="entry name" value="HAMP"/>
    <property type="match status" value="1"/>
</dbReference>
<dbReference type="Pfam" id="PF00512">
    <property type="entry name" value="HisKA"/>
    <property type="match status" value="1"/>
</dbReference>
<dbReference type="Pfam" id="PF00672">
    <property type="entry name" value="HAMP"/>
    <property type="match status" value="1"/>
</dbReference>
<evidence type="ECO:0000256" key="13">
    <source>
        <dbReference type="ARBA" id="ARBA00023136"/>
    </source>
</evidence>
<dbReference type="Pfam" id="PF00072">
    <property type="entry name" value="Response_reg"/>
    <property type="match status" value="1"/>
</dbReference>
<dbReference type="Pfam" id="PF02518">
    <property type="entry name" value="HATPase_c"/>
    <property type="match status" value="1"/>
</dbReference>
<reference evidence="19" key="1">
    <citation type="submission" date="2018-06" db="EMBL/GenBank/DDBJ databases">
        <authorList>
            <person name="Zhirakovskaya E."/>
        </authorList>
    </citation>
    <scope>NUCLEOTIDE SEQUENCE</scope>
</reference>
<dbReference type="InterPro" id="IPR003661">
    <property type="entry name" value="HisK_dim/P_dom"/>
</dbReference>
<evidence type="ECO:0000259" key="18">
    <source>
        <dbReference type="PROSITE" id="PS50894"/>
    </source>
</evidence>
<evidence type="ECO:0000256" key="14">
    <source>
        <dbReference type="SAM" id="Phobius"/>
    </source>
</evidence>
<evidence type="ECO:0000256" key="2">
    <source>
        <dbReference type="ARBA" id="ARBA00004651"/>
    </source>
</evidence>
<dbReference type="CDD" id="cd17546">
    <property type="entry name" value="REC_hyHK_CKI1_RcsC-like"/>
    <property type="match status" value="1"/>
</dbReference>
<feature type="domain" description="Histidine kinase" evidence="15">
    <location>
        <begin position="190"/>
        <end position="416"/>
    </location>
</feature>
<name>A0A3B0WS53_9ZZZZ</name>